<sequence>MRPTLIAICYILLLFFRFAAGLAQGGKVTATMVLLFELTTARWRSVVNSVWTIGACVFGRGMASLMASYIFSAPSETRHEITIQLILIIDASA</sequence>
<organism evidence="3 4">
    <name type="scientific">Protopolystoma xenopodis</name>
    <dbReference type="NCBI Taxonomy" id="117903"/>
    <lineage>
        <taxon>Eukaryota</taxon>
        <taxon>Metazoa</taxon>
        <taxon>Spiralia</taxon>
        <taxon>Lophotrochozoa</taxon>
        <taxon>Platyhelminthes</taxon>
        <taxon>Monogenea</taxon>
        <taxon>Polyopisthocotylea</taxon>
        <taxon>Polystomatidea</taxon>
        <taxon>Polystomatidae</taxon>
        <taxon>Protopolystoma</taxon>
    </lineage>
</organism>
<protein>
    <recommendedName>
        <fullName evidence="5">Major facilitator superfamily (MFS) profile domain-containing protein</fullName>
    </recommendedName>
</protein>
<accession>A0A3S5ANW1</accession>
<dbReference type="Proteomes" id="UP000784294">
    <property type="component" value="Unassembled WGS sequence"/>
</dbReference>
<gene>
    <name evidence="3" type="ORF">PXEA_LOCUS18246</name>
</gene>
<evidence type="ECO:0008006" key="5">
    <source>
        <dbReference type="Google" id="ProtNLM"/>
    </source>
</evidence>
<feature type="transmembrane region" description="Helical" evidence="1">
    <location>
        <begin position="49"/>
        <end position="71"/>
    </location>
</feature>
<keyword evidence="1" id="KW-0472">Membrane</keyword>
<dbReference type="EMBL" id="CAAALY010069786">
    <property type="protein sequence ID" value="VEL24806.1"/>
    <property type="molecule type" value="Genomic_DNA"/>
</dbReference>
<dbReference type="Gene3D" id="1.20.1250.20">
    <property type="entry name" value="MFS general substrate transporter like domains"/>
    <property type="match status" value="1"/>
</dbReference>
<keyword evidence="1" id="KW-1133">Transmembrane helix</keyword>
<evidence type="ECO:0000313" key="4">
    <source>
        <dbReference type="Proteomes" id="UP000784294"/>
    </source>
</evidence>
<comment type="caution">
    <text evidence="3">The sequence shown here is derived from an EMBL/GenBank/DDBJ whole genome shotgun (WGS) entry which is preliminary data.</text>
</comment>
<keyword evidence="1" id="KW-0812">Transmembrane</keyword>
<evidence type="ECO:0000313" key="3">
    <source>
        <dbReference type="EMBL" id="VEL24806.1"/>
    </source>
</evidence>
<feature type="signal peptide" evidence="2">
    <location>
        <begin position="1"/>
        <end position="21"/>
    </location>
</feature>
<dbReference type="AlphaFoldDB" id="A0A3S5ANW1"/>
<evidence type="ECO:0000256" key="2">
    <source>
        <dbReference type="SAM" id="SignalP"/>
    </source>
</evidence>
<keyword evidence="4" id="KW-1185">Reference proteome</keyword>
<keyword evidence="2" id="KW-0732">Signal</keyword>
<dbReference type="SUPFAM" id="SSF103473">
    <property type="entry name" value="MFS general substrate transporter"/>
    <property type="match status" value="1"/>
</dbReference>
<evidence type="ECO:0000256" key="1">
    <source>
        <dbReference type="SAM" id="Phobius"/>
    </source>
</evidence>
<feature type="chain" id="PRO_5018780232" description="Major facilitator superfamily (MFS) profile domain-containing protein" evidence="2">
    <location>
        <begin position="22"/>
        <end position="93"/>
    </location>
</feature>
<name>A0A3S5ANW1_9PLAT</name>
<reference evidence="3" key="1">
    <citation type="submission" date="2018-11" db="EMBL/GenBank/DDBJ databases">
        <authorList>
            <consortium name="Pathogen Informatics"/>
        </authorList>
    </citation>
    <scope>NUCLEOTIDE SEQUENCE</scope>
</reference>
<dbReference type="InterPro" id="IPR036259">
    <property type="entry name" value="MFS_trans_sf"/>
</dbReference>
<proteinExistence type="predicted"/>